<feature type="region of interest" description="Disordered" evidence="1">
    <location>
        <begin position="332"/>
        <end position="358"/>
    </location>
</feature>
<evidence type="ECO:0000256" key="1">
    <source>
        <dbReference type="SAM" id="MobiDB-lite"/>
    </source>
</evidence>
<sequence length="399" mass="43779">MPTPKKSEGKQDFLKRCTAEVTAEGKKTDQAYAMCNAFWDDAKGQKNTLTLSSPVEFKAGARGTEKKSGFLITAYTGDPIEKYWRPLVIAVKGIRTDAKFPILREHMRDRIVGWSTKAWADDNGFYIQGDFSEKTQDAMEVLDLAIEGFPWQASIGVWPEKVKVLESEKESETVNGQEIQGPAEIWLKSYVRETSFVALGADSNTAAIVMNGDDAGKVPVDIIKNSKDQEAKNMSEKLTRETLDENFKIILTQAPDLVRAIVDKESAEARSAGHSAGIEAGIKQERERVAGILAVENADQKAKLQAITDGVSVDASYKLFFEAEKAARAEAGKNLTDVPDPVESQGKEKAKDGEPGPDFMAAVAEYQKSKPGCTKTEAMKAVIASQPELHAKWLENLNK</sequence>
<proteinExistence type="predicted"/>
<gene>
    <name evidence="2" type="ORF">MM415B00544_0011</name>
    <name evidence="3" type="ORF">TM448B01930_0009</name>
</gene>
<dbReference type="EMBL" id="MT141512">
    <property type="protein sequence ID" value="QJA64066.1"/>
    <property type="molecule type" value="Genomic_DNA"/>
</dbReference>
<evidence type="ECO:0008006" key="4">
    <source>
        <dbReference type="Google" id="ProtNLM"/>
    </source>
</evidence>
<evidence type="ECO:0000313" key="2">
    <source>
        <dbReference type="EMBL" id="QJA64066.1"/>
    </source>
</evidence>
<evidence type="ECO:0000313" key="3">
    <source>
        <dbReference type="EMBL" id="QJI00367.1"/>
    </source>
</evidence>
<organism evidence="3">
    <name type="scientific">viral metagenome</name>
    <dbReference type="NCBI Taxonomy" id="1070528"/>
    <lineage>
        <taxon>unclassified sequences</taxon>
        <taxon>metagenomes</taxon>
        <taxon>organismal metagenomes</taxon>
    </lineage>
</organism>
<accession>A0A6M3XRD6</accession>
<dbReference type="EMBL" id="MT144846">
    <property type="protein sequence ID" value="QJI00367.1"/>
    <property type="molecule type" value="Genomic_DNA"/>
</dbReference>
<feature type="compositionally biased region" description="Basic and acidic residues" evidence="1">
    <location>
        <begin position="345"/>
        <end position="354"/>
    </location>
</feature>
<name>A0A6M3XRD6_9ZZZZ</name>
<protein>
    <recommendedName>
        <fullName evidence="4">Peptidase</fullName>
    </recommendedName>
</protein>
<reference evidence="3" key="1">
    <citation type="submission" date="2020-03" db="EMBL/GenBank/DDBJ databases">
        <title>The deep terrestrial virosphere.</title>
        <authorList>
            <person name="Holmfeldt K."/>
            <person name="Nilsson E."/>
            <person name="Simone D."/>
            <person name="Lopez-Fernandez M."/>
            <person name="Wu X."/>
            <person name="de Brujin I."/>
            <person name="Lundin D."/>
            <person name="Andersson A."/>
            <person name="Bertilsson S."/>
            <person name="Dopson M."/>
        </authorList>
    </citation>
    <scope>NUCLEOTIDE SEQUENCE</scope>
    <source>
        <strain evidence="2">MM415B00544</strain>
        <strain evidence="3">TM448B01930</strain>
    </source>
</reference>
<dbReference type="AlphaFoldDB" id="A0A6M3XRD6"/>